<sequence length="501" mass="57329">MSECREHKPLLREAWSDEEVHVHPRDPRRHAGARARSRVKGAAAIIAGWPDHWSTISHCWIALGVLSLVTMLLYNAIIAFAVFPAAYSRIKTYAKFQQYVNADKLPDITIPIFVNDDRDLYYLKYLPYIEVIAEKYTEFKFNVLLVNANKQNSNNNSEKSANDEAMDDILTQNSHYDYVHVQKVSLHQLMDNSPLNETWHLIHPKFYPFFVRAISIWETGGIAFNPIILTPNSPRLIYIDKLQNIFERYSKRNHGQDKQERKAKFISKMASIGMTTPRRRVNNIRDVIEALEDNDSMKSNYSQHNLTGMESKLLEKIYNGRKLMAVEVVNSTKSILRTSATEIMDSGNNERNSSATRSISTKSKILDSFNPLFDLFHEMINSNYANNSVIEQQDMDKNGAVRKPIADYDSKLSKFDYAVVDKMSTEKILTMQDMNSLLTIDLEGNLLATNIPCHAFLGTIFSNVKNYYKEPITVADFVVAELSIFCKGIFSSCKGLDVMFL</sequence>
<reference evidence="2" key="1">
    <citation type="submission" date="2020-11" db="EMBL/GenBank/DDBJ databases">
        <authorList>
            <person name="Whiteford S."/>
        </authorList>
    </citation>
    <scope>NUCLEOTIDE SEQUENCE</scope>
</reference>
<keyword evidence="3" id="KW-1185">Reference proteome</keyword>
<keyword evidence="1" id="KW-0472">Membrane</keyword>
<keyword evidence="1" id="KW-0812">Transmembrane</keyword>
<evidence type="ECO:0000313" key="3">
    <source>
        <dbReference type="Proteomes" id="UP000653454"/>
    </source>
</evidence>
<feature type="transmembrane region" description="Helical" evidence="1">
    <location>
        <begin position="60"/>
        <end position="87"/>
    </location>
</feature>
<proteinExistence type="predicted"/>
<keyword evidence="1" id="KW-1133">Transmembrane helix</keyword>
<protein>
    <submittedName>
        <fullName evidence="2">(diamondback moth) hypothetical protein</fullName>
    </submittedName>
</protein>
<dbReference type="Proteomes" id="UP000653454">
    <property type="component" value="Unassembled WGS sequence"/>
</dbReference>
<evidence type="ECO:0000313" key="2">
    <source>
        <dbReference type="EMBL" id="CAG9133346.1"/>
    </source>
</evidence>
<name>A0A8S4FZ27_PLUXY</name>
<organism evidence="2 3">
    <name type="scientific">Plutella xylostella</name>
    <name type="common">Diamondback moth</name>
    <name type="synonym">Plutella maculipennis</name>
    <dbReference type="NCBI Taxonomy" id="51655"/>
    <lineage>
        <taxon>Eukaryota</taxon>
        <taxon>Metazoa</taxon>
        <taxon>Ecdysozoa</taxon>
        <taxon>Arthropoda</taxon>
        <taxon>Hexapoda</taxon>
        <taxon>Insecta</taxon>
        <taxon>Pterygota</taxon>
        <taxon>Neoptera</taxon>
        <taxon>Endopterygota</taxon>
        <taxon>Lepidoptera</taxon>
        <taxon>Glossata</taxon>
        <taxon>Ditrysia</taxon>
        <taxon>Yponomeutoidea</taxon>
        <taxon>Plutellidae</taxon>
        <taxon>Plutella</taxon>
    </lineage>
</organism>
<dbReference type="AlphaFoldDB" id="A0A8S4FZ27"/>
<comment type="caution">
    <text evidence="2">The sequence shown here is derived from an EMBL/GenBank/DDBJ whole genome shotgun (WGS) entry which is preliminary data.</text>
</comment>
<dbReference type="EMBL" id="CAJHNJ030000060">
    <property type="protein sequence ID" value="CAG9133346.1"/>
    <property type="molecule type" value="Genomic_DNA"/>
</dbReference>
<evidence type="ECO:0000256" key="1">
    <source>
        <dbReference type="SAM" id="Phobius"/>
    </source>
</evidence>
<accession>A0A8S4FZ27</accession>
<gene>
    <name evidence="2" type="ORF">PLXY2_LOCUS11572</name>
</gene>